<proteinExistence type="predicted"/>
<gene>
    <name evidence="3" type="ORF">BO86DRAFT_393712</name>
</gene>
<keyword evidence="2" id="KW-0472">Membrane</keyword>
<keyword evidence="2" id="KW-1133">Transmembrane helix</keyword>
<keyword evidence="4" id="KW-1185">Reference proteome</keyword>
<accession>A0A8T8WK72</accession>
<evidence type="ECO:0000256" key="2">
    <source>
        <dbReference type="SAM" id="Phobius"/>
    </source>
</evidence>
<reference evidence="3 4" key="1">
    <citation type="submission" date="2018-02" db="EMBL/GenBank/DDBJ databases">
        <title>The genomes of Aspergillus section Nigri reveals drivers in fungal speciation.</title>
        <authorList>
            <consortium name="DOE Joint Genome Institute"/>
            <person name="Vesth T.C."/>
            <person name="Nybo J."/>
            <person name="Theobald S."/>
            <person name="Brandl J."/>
            <person name="Frisvad J.C."/>
            <person name="Nielsen K.F."/>
            <person name="Lyhne E.K."/>
            <person name="Kogle M.E."/>
            <person name="Kuo A."/>
            <person name="Riley R."/>
            <person name="Clum A."/>
            <person name="Nolan M."/>
            <person name="Lipzen A."/>
            <person name="Salamov A."/>
            <person name="Henrissat B."/>
            <person name="Wiebenga A."/>
            <person name="De vries R.P."/>
            <person name="Grigoriev I.V."/>
            <person name="Mortensen U.H."/>
            <person name="Andersen M.R."/>
            <person name="Baker S.E."/>
        </authorList>
    </citation>
    <scope>NUCLEOTIDE SEQUENCE [LARGE SCALE GENOMIC DNA]</scope>
    <source>
        <strain evidence="3 4">CBS 114.51</strain>
    </source>
</reference>
<evidence type="ECO:0000313" key="4">
    <source>
        <dbReference type="Proteomes" id="UP000249497"/>
    </source>
</evidence>
<organism evidence="3 4">
    <name type="scientific">Aspergillus japonicus CBS 114.51</name>
    <dbReference type="NCBI Taxonomy" id="1448312"/>
    <lineage>
        <taxon>Eukaryota</taxon>
        <taxon>Fungi</taxon>
        <taxon>Dikarya</taxon>
        <taxon>Ascomycota</taxon>
        <taxon>Pezizomycotina</taxon>
        <taxon>Eurotiomycetes</taxon>
        <taxon>Eurotiomycetidae</taxon>
        <taxon>Eurotiales</taxon>
        <taxon>Aspergillaceae</taxon>
        <taxon>Aspergillus</taxon>
        <taxon>Aspergillus subgen. Circumdati</taxon>
    </lineage>
</organism>
<feature type="transmembrane region" description="Helical" evidence="2">
    <location>
        <begin position="29"/>
        <end position="48"/>
    </location>
</feature>
<dbReference type="RefSeq" id="XP_025522007.1">
    <property type="nucleotide sequence ID" value="XM_025673076.1"/>
</dbReference>
<evidence type="ECO:0000313" key="3">
    <source>
        <dbReference type="EMBL" id="RAH76113.1"/>
    </source>
</evidence>
<protein>
    <submittedName>
        <fullName evidence="3">Uncharacterized protein</fullName>
    </submittedName>
</protein>
<evidence type="ECO:0000256" key="1">
    <source>
        <dbReference type="SAM" id="MobiDB-lite"/>
    </source>
</evidence>
<feature type="region of interest" description="Disordered" evidence="1">
    <location>
        <begin position="1"/>
        <end position="22"/>
    </location>
</feature>
<dbReference type="GeneID" id="37176768"/>
<dbReference type="EMBL" id="KZ824886">
    <property type="protein sequence ID" value="RAH76113.1"/>
    <property type="molecule type" value="Genomic_DNA"/>
</dbReference>
<name>A0A8T8WK72_ASPJA</name>
<dbReference type="AlphaFoldDB" id="A0A8T8WK72"/>
<sequence>MDRRLGRAVGSGTAAAGVFVPPEPETAPVSAMPVALLSVNFLSIAMLFRRQNS</sequence>
<keyword evidence="2" id="KW-0812">Transmembrane</keyword>
<dbReference type="Proteomes" id="UP000249497">
    <property type="component" value="Unassembled WGS sequence"/>
</dbReference>